<gene>
    <name evidence="22" type="primary">Exd2</name>
    <name evidence="22" type="ORF">ALCTOR_R07113</name>
</gene>
<keyword evidence="6 20" id="KW-0812">Transmembrane</keyword>
<dbReference type="GO" id="GO:0003676">
    <property type="term" value="F:nucleic acid binding"/>
    <property type="evidence" value="ECO:0007669"/>
    <property type="project" value="InterPro"/>
</dbReference>
<dbReference type="FunFam" id="3.30.420.10:FF:000041">
    <property type="entry name" value="Exonuclease 3'-5' domain containing 2"/>
    <property type="match status" value="1"/>
</dbReference>
<keyword evidence="12" id="KW-0496">Mitochondrion</keyword>
<dbReference type="InterPro" id="IPR002562">
    <property type="entry name" value="3'-5'_exonuclease_dom"/>
</dbReference>
<dbReference type="Pfam" id="PF01612">
    <property type="entry name" value="DNA_pol_A_exo1"/>
    <property type="match status" value="1"/>
</dbReference>
<comment type="caution">
    <text evidence="22">The sequence shown here is derived from an EMBL/GenBank/DDBJ whole genome shotgun (WGS) entry which is preliminary data.</text>
</comment>
<dbReference type="Proteomes" id="UP000536033">
    <property type="component" value="Unassembled WGS sequence"/>
</dbReference>
<keyword evidence="7" id="KW-0540">Nuclease</keyword>
<dbReference type="SUPFAM" id="SSF53098">
    <property type="entry name" value="Ribonuclease H-like"/>
    <property type="match status" value="1"/>
</dbReference>
<dbReference type="PANTHER" id="PTHR13620">
    <property type="entry name" value="3-5 EXONUCLEASE"/>
    <property type="match status" value="1"/>
</dbReference>
<dbReference type="PANTHER" id="PTHR13620:SF104">
    <property type="entry name" value="EXONUCLEASE 3'-5' DOMAIN-CONTAINING PROTEIN 2"/>
    <property type="match status" value="1"/>
</dbReference>
<evidence type="ECO:0000313" key="23">
    <source>
        <dbReference type="Proteomes" id="UP000536033"/>
    </source>
</evidence>
<comment type="subunit">
    <text evidence="15">Homodimer. Interacts with RBBP8, MRE11 and BRCA1.</text>
</comment>
<evidence type="ECO:0000256" key="2">
    <source>
        <dbReference type="ARBA" id="ARBA00001936"/>
    </source>
</evidence>
<keyword evidence="13 20" id="KW-0472">Membrane</keyword>
<proteinExistence type="inferred from homology"/>
<dbReference type="GO" id="GO:0000175">
    <property type="term" value="F:3'-5'-RNA exonuclease activity"/>
    <property type="evidence" value="ECO:0007669"/>
    <property type="project" value="UniProtKB-ARBA"/>
</dbReference>
<evidence type="ECO:0000256" key="20">
    <source>
        <dbReference type="SAM" id="Phobius"/>
    </source>
</evidence>
<evidence type="ECO:0000256" key="4">
    <source>
        <dbReference type="ARBA" id="ARBA00004325"/>
    </source>
</evidence>
<feature type="transmembrane region" description="Helical" evidence="20">
    <location>
        <begin position="6"/>
        <end position="25"/>
    </location>
</feature>
<evidence type="ECO:0000256" key="9">
    <source>
        <dbReference type="ARBA" id="ARBA00022801"/>
    </source>
</evidence>
<reference evidence="22 23" key="1">
    <citation type="submission" date="2019-09" db="EMBL/GenBank/DDBJ databases">
        <title>Bird 10,000 Genomes (B10K) Project - Family phase.</title>
        <authorList>
            <person name="Zhang G."/>
        </authorList>
    </citation>
    <scope>NUCLEOTIDE SEQUENCE [LARGE SCALE GENOMIC DNA]</scope>
    <source>
        <strain evidence="22">OUT-0003</strain>
        <tissue evidence="22">Muscle</tissue>
    </source>
</reference>
<evidence type="ECO:0000256" key="1">
    <source>
        <dbReference type="ARBA" id="ARBA00000563"/>
    </source>
</evidence>
<dbReference type="SMART" id="SM00474">
    <property type="entry name" value="35EXOc"/>
    <property type="match status" value="1"/>
</dbReference>
<comment type="cofactor">
    <cofactor evidence="2">
        <name>Mn(2+)</name>
        <dbReference type="ChEBI" id="CHEBI:29035"/>
    </cofactor>
</comment>
<sequence>MPKQTVVTITLATLLGVAVGGLVLWKATQRRKGKACCSSQREEAVINSGDEELIKAEDKEVLSFFTSPTFSWVERTLGADIVIVSEQEEWDRVEPLLKKELEKRPVLGVDCEWVSVEGKANPVSLLQMASSSGLCILVRLPRLVASGQTIPKTLVDIMADSTVLKVGVGCWEDASKLFHDYGLPVKGSVDLRYLATRQRKDLLHNCLSLKSLAEKVLNCPLDKSPHMRCSNWEAEELTQDQVLYAARDAQVSVALFLHLLGFASLPATSDAENSIAAWEKALGKCRGLVDIPFRGRRSGSTGEEKSGEGRSPQKTKNRKSSVNGQPSGSQQVRDPRRHKRKPLGVGYSARKSPLYDNCFLHAPDGQPLCTCDRKKAQWYLDKGIGELVSTEPFVVKLRFEPSGRPESQVDYYLTVKENLCVVCGKRESYIRKNIVPHEYRRHFPIQMKDHNSHDVLLLCTSCHAISNYYDNHLKQQLAEEFGAPIGSEEGVRLLEDPLRRQVRSGARALLNADSLPDPRRAELLQSIKDFFNTEAVTPEMLQEAAGLETRICNESYVPHGLKVVQCFAKGGLRSLMQLERRWRQHFLDSMQPKHLPEQWSVDHNHMKLIRKYGEDLQIELS</sequence>
<comment type="subcellular location">
    <subcellularLocation>
        <location evidence="4">Mitochondrion membrane</location>
    </subcellularLocation>
</comment>
<evidence type="ECO:0000256" key="8">
    <source>
        <dbReference type="ARBA" id="ARBA00022723"/>
    </source>
</evidence>
<comment type="catalytic activity">
    <reaction evidence="1">
        <text>Exonucleolytic cleavage in the 3'- to 5'-direction to yield nucleoside 5'-phosphates.</text>
        <dbReference type="EC" id="3.1.11.1"/>
    </reaction>
</comment>
<dbReference type="GO" id="GO:0005634">
    <property type="term" value="C:nucleus"/>
    <property type="evidence" value="ECO:0007669"/>
    <property type="project" value="TreeGrafter"/>
</dbReference>
<dbReference type="InterPro" id="IPR012337">
    <property type="entry name" value="RNaseH-like_sf"/>
</dbReference>
<protein>
    <recommendedName>
        <fullName evidence="16">Exonuclease 3'-5' domain-containing protein 2</fullName>
        <ecNumber evidence="5">3.1.11.1</ecNumber>
    </recommendedName>
    <alternativeName>
        <fullName evidence="18">3'-5' exoribonuclease EXD2</fullName>
    </alternativeName>
    <alternativeName>
        <fullName evidence="17">Exonuclease 3'-5' domain-like-containing protein 2</fullName>
    </alternativeName>
</protein>
<keyword evidence="8" id="KW-0479">Metal-binding</keyword>
<dbReference type="InterPro" id="IPR051132">
    <property type="entry name" value="3-5_Exonuclease_domain"/>
</dbReference>
<keyword evidence="10" id="KW-0269">Exonuclease</keyword>
<evidence type="ECO:0000259" key="21">
    <source>
        <dbReference type="SMART" id="SM00474"/>
    </source>
</evidence>
<dbReference type="AlphaFoldDB" id="A0A7K6YFY3"/>
<dbReference type="InterPro" id="IPR036397">
    <property type="entry name" value="RNaseH_sf"/>
</dbReference>
<evidence type="ECO:0000256" key="12">
    <source>
        <dbReference type="ARBA" id="ARBA00023128"/>
    </source>
</evidence>
<evidence type="ECO:0000256" key="14">
    <source>
        <dbReference type="ARBA" id="ARBA00061005"/>
    </source>
</evidence>
<feature type="non-terminal residue" evidence="22">
    <location>
        <position position="1"/>
    </location>
</feature>
<evidence type="ECO:0000256" key="7">
    <source>
        <dbReference type="ARBA" id="ARBA00022722"/>
    </source>
</evidence>
<feature type="region of interest" description="Disordered" evidence="19">
    <location>
        <begin position="293"/>
        <end position="348"/>
    </location>
</feature>
<evidence type="ECO:0000256" key="17">
    <source>
        <dbReference type="ARBA" id="ARBA00075515"/>
    </source>
</evidence>
<feature type="domain" description="3'-5' exonuclease" evidence="21">
    <location>
        <begin position="81"/>
        <end position="264"/>
    </location>
</feature>
<accession>A0A7K6YFY3</accession>
<evidence type="ECO:0000256" key="11">
    <source>
        <dbReference type="ARBA" id="ARBA00022989"/>
    </source>
</evidence>
<dbReference type="GO" id="GO:0031966">
    <property type="term" value="C:mitochondrial membrane"/>
    <property type="evidence" value="ECO:0007669"/>
    <property type="project" value="UniProtKB-SubCell"/>
</dbReference>
<organism evidence="22 23">
    <name type="scientific">Alca torda</name>
    <name type="common">Razorbill</name>
    <dbReference type="NCBI Taxonomy" id="28689"/>
    <lineage>
        <taxon>Eukaryota</taxon>
        <taxon>Metazoa</taxon>
        <taxon>Chordata</taxon>
        <taxon>Craniata</taxon>
        <taxon>Vertebrata</taxon>
        <taxon>Euteleostomi</taxon>
        <taxon>Archelosauria</taxon>
        <taxon>Archosauria</taxon>
        <taxon>Dinosauria</taxon>
        <taxon>Saurischia</taxon>
        <taxon>Theropoda</taxon>
        <taxon>Coelurosauria</taxon>
        <taxon>Aves</taxon>
        <taxon>Neognathae</taxon>
        <taxon>Neoaves</taxon>
        <taxon>Charadriiformes</taxon>
        <taxon>Alcidae</taxon>
        <taxon>Alca</taxon>
    </lineage>
</organism>
<feature type="compositionally biased region" description="Polar residues" evidence="19">
    <location>
        <begin position="320"/>
        <end position="332"/>
    </location>
</feature>
<comment type="similarity">
    <text evidence="14">Belongs to the EXD2 family.</text>
</comment>
<comment type="cofactor">
    <cofactor evidence="3">
        <name>Mg(2+)</name>
        <dbReference type="ChEBI" id="CHEBI:18420"/>
    </cofactor>
</comment>
<dbReference type="EMBL" id="VZSD01003834">
    <property type="protein sequence ID" value="NWX70307.1"/>
    <property type="molecule type" value="Genomic_DNA"/>
</dbReference>
<evidence type="ECO:0000256" key="10">
    <source>
        <dbReference type="ARBA" id="ARBA00022839"/>
    </source>
</evidence>
<name>A0A7K6YFY3_ALCTO</name>
<evidence type="ECO:0000256" key="16">
    <source>
        <dbReference type="ARBA" id="ARBA00069878"/>
    </source>
</evidence>
<evidence type="ECO:0000256" key="5">
    <source>
        <dbReference type="ARBA" id="ARBA00012108"/>
    </source>
</evidence>
<dbReference type="GO" id="GO:0046872">
    <property type="term" value="F:metal ion binding"/>
    <property type="evidence" value="ECO:0007669"/>
    <property type="project" value="UniProtKB-KW"/>
</dbReference>
<keyword evidence="11 20" id="KW-1133">Transmembrane helix</keyword>
<evidence type="ECO:0000256" key="19">
    <source>
        <dbReference type="SAM" id="MobiDB-lite"/>
    </source>
</evidence>
<feature type="non-terminal residue" evidence="22">
    <location>
        <position position="621"/>
    </location>
</feature>
<evidence type="ECO:0000313" key="22">
    <source>
        <dbReference type="EMBL" id="NWX70307.1"/>
    </source>
</evidence>
<dbReference type="GO" id="GO:0006310">
    <property type="term" value="P:DNA recombination"/>
    <property type="evidence" value="ECO:0007669"/>
    <property type="project" value="UniProtKB-ARBA"/>
</dbReference>
<keyword evidence="23" id="KW-1185">Reference proteome</keyword>
<evidence type="ECO:0000256" key="3">
    <source>
        <dbReference type="ARBA" id="ARBA00001946"/>
    </source>
</evidence>
<dbReference type="Gene3D" id="3.30.420.10">
    <property type="entry name" value="Ribonuclease H-like superfamily/Ribonuclease H"/>
    <property type="match status" value="1"/>
</dbReference>
<evidence type="ECO:0000256" key="6">
    <source>
        <dbReference type="ARBA" id="ARBA00022692"/>
    </source>
</evidence>
<dbReference type="GO" id="GO:0008310">
    <property type="term" value="F:single-stranded DNA 3'-5' DNA exonuclease activity"/>
    <property type="evidence" value="ECO:0007669"/>
    <property type="project" value="UniProtKB-EC"/>
</dbReference>
<keyword evidence="9" id="KW-0378">Hydrolase</keyword>
<evidence type="ECO:0000256" key="15">
    <source>
        <dbReference type="ARBA" id="ARBA00064376"/>
    </source>
</evidence>
<dbReference type="CDD" id="cd06141">
    <property type="entry name" value="WRN_exo"/>
    <property type="match status" value="1"/>
</dbReference>
<evidence type="ECO:0000256" key="18">
    <source>
        <dbReference type="ARBA" id="ARBA00082634"/>
    </source>
</evidence>
<evidence type="ECO:0000256" key="13">
    <source>
        <dbReference type="ARBA" id="ARBA00023136"/>
    </source>
</evidence>
<dbReference type="EC" id="3.1.11.1" evidence="5"/>